<feature type="region of interest" description="Disordered" evidence="7">
    <location>
        <begin position="760"/>
        <end position="850"/>
    </location>
</feature>
<dbReference type="GO" id="GO:0140951">
    <property type="term" value="F:histone H3K27 trimethyltransferase activity"/>
    <property type="evidence" value="ECO:0007669"/>
    <property type="project" value="UniProtKB-EC"/>
</dbReference>
<evidence type="ECO:0000256" key="1">
    <source>
        <dbReference type="ARBA" id="ARBA00022603"/>
    </source>
</evidence>
<name>A0A1B8GHE3_9PEZI</name>
<evidence type="ECO:0000256" key="3">
    <source>
        <dbReference type="ARBA" id="ARBA00022691"/>
    </source>
</evidence>
<dbReference type="GO" id="GO:0032259">
    <property type="term" value="P:methylation"/>
    <property type="evidence" value="ECO:0007669"/>
    <property type="project" value="UniProtKB-KW"/>
</dbReference>
<dbReference type="EMBL" id="KV460237">
    <property type="protein sequence ID" value="OBT95235.2"/>
    <property type="molecule type" value="Genomic_DNA"/>
</dbReference>
<dbReference type="Proteomes" id="UP000091956">
    <property type="component" value="Unassembled WGS sequence"/>
</dbReference>
<keyword evidence="5" id="KW-0804">Transcription</keyword>
<dbReference type="AlphaFoldDB" id="A0A1B8GHE3"/>
<dbReference type="RefSeq" id="XP_059319572.1">
    <property type="nucleotide sequence ID" value="XM_059463892.1"/>
</dbReference>
<protein>
    <submittedName>
        <fullName evidence="10">Uncharacterized protein</fullName>
    </submittedName>
</protein>
<keyword evidence="11" id="KW-1185">Reference proteome</keyword>
<dbReference type="InterPro" id="IPR026489">
    <property type="entry name" value="CXC_dom"/>
</dbReference>
<organism evidence="10 11">
    <name type="scientific">Pseudogymnoascus verrucosus</name>
    <dbReference type="NCBI Taxonomy" id="342668"/>
    <lineage>
        <taxon>Eukaryota</taxon>
        <taxon>Fungi</taxon>
        <taxon>Dikarya</taxon>
        <taxon>Ascomycota</taxon>
        <taxon>Pezizomycotina</taxon>
        <taxon>Leotiomycetes</taxon>
        <taxon>Thelebolales</taxon>
        <taxon>Thelebolaceae</taxon>
        <taxon>Pseudogymnoascus</taxon>
    </lineage>
</organism>
<evidence type="ECO:0000259" key="8">
    <source>
        <dbReference type="PROSITE" id="PS50280"/>
    </source>
</evidence>
<dbReference type="InterPro" id="IPR045318">
    <property type="entry name" value="EZH1/2-like"/>
</dbReference>
<evidence type="ECO:0000256" key="4">
    <source>
        <dbReference type="ARBA" id="ARBA00023015"/>
    </source>
</evidence>
<sequence>MPLTTGEREVIEIPDSPTAHPQFIDISDDEVEVIELLDYQAKQIKPPRIPPIQPAYVPKADGNPESMKSELADLYTPHDAPMVSLGMAMHIQSFSSDQGHPAGEESCYDVLDRGLGEISREMEKDQSSMTRHTLEVQSQFQAQPKFTATENHMASMQSMEAHQQGGTCTSPIAIIHHVAKKTRPQTFLQGKSIQTPERAVPTYNYYVEIDRSRLANNTRLPPEPFVINKNSNSKKEVEAALRKSMISCAKLAKRSRGREKLSSIGVYLPQIRSAYQECRNYLEKEGLYETFGQKDANHPSYHVEKAFGIPLGSFFDLETHATKPQKSPTVSLDPLAKTLERYSRESCLICSAHQCHIHGRFDENDSDVNESDSSDTTDEENPSNRSSAMYQPYSMPHTRTRTYHREGNSIENESEGDSDGSEQRRLYHCSAACHLNPSNEELGNEGNWTEDDHASMQELAASMRKRKNMRASCLIAPMLGKQCSEVHRHLKKLSNRRIELDDMVPGEGRRSKKFDWRDLKVEYMHEKRSQPRPCHHPGQNCFVAGEKCTCVSNGICCDKFCTCPQSCDARYHGCTCTGPCPPKKCTCRLLNRECDPDLCHKCSVAESVRTQGPISNTKCHNCEIQRGEGKKVLVGESSIEGIGNGLYLAEPVQTGDFIAEYVGEIIDNAEVERRDDFQKRIGNSYIFNLNAEVAIDSMWFGNATRFINHSEVGKNCQAKVLLVNSEHRIGFYATESLDAGEELFFDYGKEFKRIEKLKDGVGSSNAERKSAKQQGTEPQVSPIKNTKGGTGDGADEDDERDDIFEDFPDWLATATKGNRARDDDEDYIEPGSQQGPKRARPALRNTRGRR</sequence>
<dbReference type="InterPro" id="IPR001214">
    <property type="entry name" value="SET_dom"/>
</dbReference>
<evidence type="ECO:0000313" key="11">
    <source>
        <dbReference type="Proteomes" id="UP000091956"/>
    </source>
</evidence>
<dbReference type="Pfam" id="PF18264">
    <property type="entry name" value="preSET_CXC"/>
    <property type="match status" value="1"/>
</dbReference>
<evidence type="ECO:0000256" key="7">
    <source>
        <dbReference type="SAM" id="MobiDB-lite"/>
    </source>
</evidence>
<dbReference type="STRING" id="342668.A0A1B8GHE3"/>
<dbReference type="PANTHER" id="PTHR45747:SF4">
    <property type="entry name" value="HISTONE-LYSINE N-METHYLTRANSFERASE E(Z)"/>
    <property type="match status" value="1"/>
</dbReference>
<feature type="compositionally biased region" description="Basic residues" evidence="7">
    <location>
        <begin position="837"/>
        <end position="850"/>
    </location>
</feature>
<feature type="compositionally biased region" description="Acidic residues" evidence="7">
    <location>
        <begin position="364"/>
        <end position="381"/>
    </location>
</feature>
<dbReference type="GO" id="GO:0031507">
    <property type="term" value="P:heterochromatin formation"/>
    <property type="evidence" value="ECO:0007669"/>
    <property type="project" value="TreeGrafter"/>
</dbReference>
<keyword evidence="4" id="KW-0805">Transcription regulation</keyword>
<comment type="catalytic activity">
    <reaction evidence="6">
        <text>L-lysyl(27)-[histone H3] + 3 S-adenosyl-L-methionine = N(6),N(6),N(6)-trimethyl-L-lysyl(27)-[histone H3] + 3 S-adenosyl-L-homocysteine + 3 H(+)</text>
        <dbReference type="Rhea" id="RHEA:60292"/>
        <dbReference type="Rhea" id="RHEA-COMP:15535"/>
        <dbReference type="Rhea" id="RHEA-COMP:15548"/>
        <dbReference type="ChEBI" id="CHEBI:15378"/>
        <dbReference type="ChEBI" id="CHEBI:29969"/>
        <dbReference type="ChEBI" id="CHEBI:57856"/>
        <dbReference type="ChEBI" id="CHEBI:59789"/>
        <dbReference type="ChEBI" id="CHEBI:61961"/>
        <dbReference type="EC" id="2.1.1.356"/>
    </reaction>
</comment>
<evidence type="ECO:0000256" key="5">
    <source>
        <dbReference type="ARBA" id="ARBA00023163"/>
    </source>
</evidence>
<evidence type="ECO:0000259" key="9">
    <source>
        <dbReference type="PROSITE" id="PS51633"/>
    </source>
</evidence>
<proteinExistence type="predicted"/>
<dbReference type="PANTHER" id="PTHR45747">
    <property type="entry name" value="HISTONE-LYSINE N-METHYLTRANSFERASE E(Z)"/>
    <property type="match status" value="1"/>
</dbReference>
<dbReference type="InterPro" id="IPR041355">
    <property type="entry name" value="Pre-SET_CXC"/>
</dbReference>
<feature type="compositionally biased region" description="Acidic residues" evidence="7">
    <location>
        <begin position="793"/>
        <end position="808"/>
    </location>
</feature>
<dbReference type="SUPFAM" id="SSF82199">
    <property type="entry name" value="SET domain"/>
    <property type="match status" value="1"/>
</dbReference>
<reference evidence="11" key="2">
    <citation type="journal article" date="2018" name="Nat. Commun.">
        <title>Extreme sensitivity to ultraviolet light in the fungal pathogen causing white-nose syndrome of bats.</title>
        <authorList>
            <person name="Palmer J.M."/>
            <person name="Drees K.P."/>
            <person name="Foster J.T."/>
            <person name="Lindner D.L."/>
        </authorList>
    </citation>
    <scope>NUCLEOTIDE SEQUENCE [LARGE SCALE GENOMIC DNA]</scope>
    <source>
        <strain evidence="11">UAMH 10579</strain>
    </source>
</reference>
<evidence type="ECO:0000256" key="2">
    <source>
        <dbReference type="ARBA" id="ARBA00022679"/>
    </source>
</evidence>
<evidence type="ECO:0000256" key="6">
    <source>
        <dbReference type="ARBA" id="ARBA00048568"/>
    </source>
</evidence>
<accession>A0A1B8GHE3</accession>
<evidence type="ECO:0000313" key="10">
    <source>
        <dbReference type="EMBL" id="OBT95235.2"/>
    </source>
</evidence>
<dbReference type="GO" id="GO:0003682">
    <property type="term" value="F:chromatin binding"/>
    <property type="evidence" value="ECO:0007669"/>
    <property type="project" value="TreeGrafter"/>
</dbReference>
<dbReference type="GO" id="GO:0005634">
    <property type="term" value="C:nucleus"/>
    <property type="evidence" value="ECO:0007669"/>
    <property type="project" value="TreeGrafter"/>
</dbReference>
<dbReference type="SMART" id="SM00317">
    <property type="entry name" value="SET"/>
    <property type="match status" value="1"/>
</dbReference>
<gene>
    <name evidence="10" type="ORF">VE01_07559</name>
</gene>
<dbReference type="InterPro" id="IPR046341">
    <property type="entry name" value="SET_dom_sf"/>
</dbReference>
<feature type="domain" description="CXC" evidence="9">
    <location>
        <begin position="511"/>
        <end position="620"/>
    </location>
</feature>
<dbReference type="GeneID" id="28840945"/>
<keyword evidence="2" id="KW-0808">Transferase</keyword>
<feature type="domain" description="SET" evidence="8">
    <location>
        <begin position="630"/>
        <end position="748"/>
    </location>
</feature>
<dbReference type="PROSITE" id="PS50280">
    <property type="entry name" value="SET"/>
    <property type="match status" value="1"/>
</dbReference>
<keyword evidence="1" id="KW-0489">Methyltransferase</keyword>
<dbReference type="Pfam" id="PF00856">
    <property type="entry name" value="SET"/>
    <property type="match status" value="1"/>
</dbReference>
<dbReference type="Gene3D" id="2.170.270.10">
    <property type="entry name" value="SET domain"/>
    <property type="match status" value="1"/>
</dbReference>
<feature type="compositionally biased region" description="Polar residues" evidence="7">
    <location>
        <begin position="772"/>
        <end position="784"/>
    </location>
</feature>
<keyword evidence="3" id="KW-0949">S-adenosyl-L-methionine</keyword>
<dbReference type="PROSITE" id="PS51633">
    <property type="entry name" value="CXC"/>
    <property type="match status" value="1"/>
</dbReference>
<reference evidence="10 11" key="1">
    <citation type="submission" date="2016-03" db="EMBL/GenBank/DDBJ databases">
        <title>Comparative genomics of Pseudogymnoascus destructans, the fungus causing white-nose syndrome of bats.</title>
        <authorList>
            <person name="Palmer J.M."/>
            <person name="Drees K.P."/>
            <person name="Foster J.T."/>
            <person name="Lindner D.L."/>
        </authorList>
    </citation>
    <scope>NUCLEOTIDE SEQUENCE [LARGE SCALE GENOMIC DNA]</scope>
    <source>
        <strain evidence="10 11">UAMH 10579</strain>
    </source>
</reference>
<feature type="region of interest" description="Disordered" evidence="7">
    <location>
        <begin position="361"/>
        <end position="396"/>
    </location>
</feature>